<dbReference type="RefSeq" id="WP_011697419.1">
    <property type="nucleotide sequence ID" value="NC_008554.1"/>
</dbReference>
<dbReference type="KEGG" id="sfu:Sfum_0547"/>
<dbReference type="Gene3D" id="3.40.710.10">
    <property type="entry name" value="DD-peptidase/beta-lactamase superfamily"/>
    <property type="match status" value="1"/>
</dbReference>
<dbReference type="Proteomes" id="UP000001784">
    <property type="component" value="Chromosome"/>
</dbReference>
<dbReference type="SUPFAM" id="SSF56601">
    <property type="entry name" value="beta-lactamase/transpeptidase-like"/>
    <property type="match status" value="1"/>
</dbReference>
<dbReference type="GO" id="GO:0016787">
    <property type="term" value="F:hydrolase activity"/>
    <property type="evidence" value="ECO:0007669"/>
    <property type="project" value="UniProtKB-KW"/>
</dbReference>
<evidence type="ECO:0000256" key="1">
    <source>
        <dbReference type="ARBA" id="ARBA00022801"/>
    </source>
</evidence>
<dbReference type="InterPro" id="IPR050789">
    <property type="entry name" value="Diverse_Enzym_Activities"/>
</dbReference>
<reference evidence="3 4" key="1">
    <citation type="submission" date="2006-10" db="EMBL/GenBank/DDBJ databases">
        <title>Complete sequence of Syntrophobacter fumaroxidans MPOB.</title>
        <authorList>
            <consortium name="US DOE Joint Genome Institute"/>
            <person name="Copeland A."/>
            <person name="Lucas S."/>
            <person name="Lapidus A."/>
            <person name="Barry K."/>
            <person name="Detter J.C."/>
            <person name="Glavina del Rio T."/>
            <person name="Hammon N."/>
            <person name="Israni S."/>
            <person name="Pitluck S."/>
            <person name="Goltsman E.G."/>
            <person name="Martinez M."/>
            <person name="Schmutz J."/>
            <person name="Larimer F."/>
            <person name="Land M."/>
            <person name="Hauser L."/>
            <person name="Kyrpides N."/>
            <person name="Kim E."/>
            <person name="Boone D.R."/>
            <person name="Brockman F."/>
            <person name="Culley D."/>
            <person name="Ferry J."/>
            <person name="Gunsalus R."/>
            <person name="McInerney M.J."/>
            <person name="Morrison M."/>
            <person name="Plugge C."/>
            <person name="Rohlin L."/>
            <person name="Scholten J."/>
            <person name="Sieber J."/>
            <person name="Stams A.J.M."/>
            <person name="Worm P."/>
            <person name="Henstra A.M."/>
            <person name="Richardson P."/>
        </authorList>
    </citation>
    <scope>NUCLEOTIDE SEQUENCE [LARGE SCALE GENOMIC DNA]</scope>
    <source>
        <strain evidence="4">DSM 10017 / MPOB</strain>
    </source>
</reference>
<evidence type="ECO:0000313" key="3">
    <source>
        <dbReference type="EMBL" id="ABK16246.1"/>
    </source>
</evidence>
<dbReference type="PANTHER" id="PTHR43283">
    <property type="entry name" value="BETA-LACTAMASE-RELATED"/>
    <property type="match status" value="1"/>
</dbReference>
<evidence type="ECO:0000313" key="4">
    <source>
        <dbReference type="Proteomes" id="UP000001784"/>
    </source>
</evidence>
<organism evidence="3 4">
    <name type="scientific">Syntrophobacter fumaroxidans (strain DSM 10017 / MPOB)</name>
    <dbReference type="NCBI Taxonomy" id="335543"/>
    <lineage>
        <taxon>Bacteria</taxon>
        <taxon>Pseudomonadati</taxon>
        <taxon>Thermodesulfobacteriota</taxon>
        <taxon>Syntrophobacteria</taxon>
        <taxon>Syntrophobacterales</taxon>
        <taxon>Syntrophobacteraceae</taxon>
        <taxon>Syntrophobacter</taxon>
    </lineage>
</organism>
<dbReference type="InterPro" id="IPR001466">
    <property type="entry name" value="Beta-lactam-related"/>
</dbReference>
<dbReference type="InParanoid" id="A0LFP4"/>
<evidence type="ECO:0000259" key="2">
    <source>
        <dbReference type="Pfam" id="PF00144"/>
    </source>
</evidence>
<dbReference type="PANTHER" id="PTHR43283:SF11">
    <property type="entry name" value="BETA-LACTAMASE-RELATED DOMAIN-CONTAINING PROTEIN"/>
    <property type="match status" value="1"/>
</dbReference>
<dbReference type="STRING" id="335543.Sfum_0547"/>
<proteinExistence type="predicted"/>
<dbReference type="FunCoup" id="A0LFP4">
    <property type="interactions" value="110"/>
</dbReference>
<name>A0LFP4_SYNFM</name>
<dbReference type="HOGENOM" id="CLU_020027_1_1_7"/>
<dbReference type="EMBL" id="CP000478">
    <property type="protein sequence ID" value="ABK16246.1"/>
    <property type="molecule type" value="Genomic_DNA"/>
</dbReference>
<dbReference type="InterPro" id="IPR012338">
    <property type="entry name" value="Beta-lactam/transpept-like"/>
</dbReference>
<sequence length="375" mass="41104" precursor="true">MIAQIEQLFEDGLREGIFSGASLLAAARGTILFERQWGHTLSGGSPISTETRFDLASLTKILVTTPLAVCAASRGALRLDHTLDAFFAPDVLPADKRDISIRHLLNHCSGLPAYHPFYRDLISLPPPSRRPALLDAILRTPLAAPPGTVACYSDLGFLLLGMILEKLFDGRLDQVARKMVFDPFRIDSLHFRSMEVPTGPEIIPSLSPADGLSFAATEHCPWRKRLLVGEVHDENCYCLGGVAGHAGLFGTARGIFTLLSRFLDIARGDSGEPAWSSDILTEFWSRQGIVADSTWALGFDTPSASNSSAGRFFSPRSVGHLGFSGTSAWMDLERSVIIILLTNRIYPTRCNEKLKAFRPLAHDLTMELLHATQEF</sequence>
<accession>A0LFP4</accession>
<dbReference type="eggNOG" id="COG1680">
    <property type="taxonomic scope" value="Bacteria"/>
</dbReference>
<protein>
    <submittedName>
        <fullName evidence="3">Beta-lactamase</fullName>
    </submittedName>
</protein>
<keyword evidence="1" id="KW-0378">Hydrolase</keyword>
<dbReference type="AlphaFoldDB" id="A0LFP4"/>
<dbReference type="MEROPS" id="S12.950"/>
<feature type="domain" description="Beta-lactamase-related" evidence="2">
    <location>
        <begin position="6"/>
        <end position="354"/>
    </location>
</feature>
<dbReference type="OrthoDB" id="9809635at2"/>
<keyword evidence="4" id="KW-1185">Reference proteome</keyword>
<dbReference type="Pfam" id="PF00144">
    <property type="entry name" value="Beta-lactamase"/>
    <property type="match status" value="1"/>
</dbReference>
<gene>
    <name evidence="3" type="ordered locus">Sfum_0547</name>
</gene>